<dbReference type="KEGG" id="hfl:PUV54_13560"/>
<sequence>MQPFDYLLAIQIPVFRDGDRLFYQTDWHRALSLLRESLGDHINRLKVVAPVLPASGPSSHLLQPADSLDIEAIPSIPLDCRAAAYWVKYRNIWRNDVARAAEGCAIGHFACNDNIRTLDLDAFKVGRAAKLMTVFFRDVDERVRIPQAAQALGRGLTLKERVYLEIDDRAVKYCVRHADLSFLKGRSLISRYGVYSNNVHDIADTSYSLHDVIDSTLVERRTASMKGDRPLRLVYCGRLEPIKGVEAGIRIVAKAREAGANVTFDIIGQGSQRQRLEEVTAELGASEAIRFLGAIAYGPELIRSLAEYDALLFTPTAEETPRMIFDGYAAGLPLIGFDIPYCVERAETDAAAVLMPFSHINKSAAVLANLDKNRHELAVAAQKALKAGRANAVDVWYKRRAELTLETLHKSRP</sequence>
<keyword evidence="2" id="KW-1185">Reference proteome</keyword>
<dbReference type="PANTHER" id="PTHR12526">
    <property type="entry name" value="GLYCOSYLTRANSFERASE"/>
    <property type="match status" value="1"/>
</dbReference>
<accession>A0AAE9ZDK3</accession>
<dbReference type="RefSeq" id="WP_274492804.1">
    <property type="nucleotide sequence ID" value="NZ_CP118166.1"/>
</dbReference>
<proteinExistence type="predicted"/>
<reference evidence="1" key="1">
    <citation type="submission" date="2023-02" db="EMBL/GenBank/DDBJ databases">
        <title>Genome sequence of Hyphococcus flavus.</title>
        <authorList>
            <person name="Rong J.-C."/>
            <person name="Zhao Q."/>
            <person name="Yi M."/>
            <person name="Wu J.-Y."/>
        </authorList>
    </citation>
    <scope>NUCLEOTIDE SEQUENCE</scope>
    <source>
        <strain evidence="1">MCCC 1K03223</strain>
    </source>
</reference>
<dbReference type="Proteomes" id="UP001214043">
    <property type="component" value="Chromosome"/>
</dbReference>
<dbReference type="AlphaFoldDB" id="A0AAE9ZDK3"/>
<dbReference type="Gene3D" id="3.40.50.2000">
    <property type="entry name" value="Glycogen Phosphorylase B"/>
    <property type="match status" value="1"/>
</dbReference>
<dbReference type="SUPFAM" id="SSF53756">
    <property type="entry name" value="UDP-Glycosyltransferase/glycogen phosphorylase"/>
    <property type="match status" value="1"/>
</dbReference>
<organism evidence="1 2">
    <name type="scientific">Hyphococcus flavus</name>
    <dbReference type="NCBI Taxonomy" id="1866326"/>
    <lineage>
        <taxon>Bacteria</taxon>
        <taxon>Pseudomonadati</taxon>
        <taxon>Pseudomonadota</taxon>
        <taxon>Alphaproteobacteria</taxon>
        <taxon>Parvularculales</taxon>
        <taxon>Parvularculaceae</taxon>
        <taxon>Hyphococcus</taxon>
    </lineage>
</organism>
<gene>
    <name evidence="1" type="ORF">PUV54_13560</name>
</gene>
<name>A0AAE9ZDK3_9PROT</name>
<dbReference type="Pfam" id="PF13692">
    <property type="entry name" value="Glyco_trans_1_4"/>
    <property type="match status" value="1"/>
</dbReference>
<protein>
    <submittedName>
        <fullName evidence="1">Glycosyltransferase</fullName>
    </submittedName>
</protein>
<evidence type="ECO:0000313" key="1">
    <source>
        <dbReference type="EMBL" id="WDI30982.1"/>
    </source>
</evidence>
<evidence type="ECO:0000313" key="2">
    <source>
        <dbReference type="Proteomes" id="UP001214043"/>
    </source>
</evidence>
<dbReference type="EMBL" id="CP118166">
    <property type="protein sequence ID" value="WDI30982.1"/>
    <property type="molecule type" value="Genomic_DNA"/>
</dbReference>